<evidence type="ECO:0000313" key="1">
    <source>
        <dbReference type="EMBL" id="OJI85481.1"/>
    </source>
</evidence>
<gene>
    <name evidence="1" type="ORF">ASPTUDRAFT_41759</name>
</gene>
<evidence type="ECO:0000313" key="2">
    <source>
        <dbReference type="Proteomes" id="UP000184304"/>
    </source>
</evidence>
<protein>
    <submittedName>
        <fullName evidence="1">Uncharacterized protein</fullName>
    </submittedName>
</protein>
<name>A0A1L9N8E4_ASPTC</name>
<organism evidence="1 2">
    <name type="scientific">Aspergillus tubingensis (strain CBS 134.48)</name>
    <dbReference type="NCBI Taxonomy" id="767770"/>
    <lineage>
        <taxon>Eukaryota</taxon>
        <taxon>Fungi</taxon>
        <taxon>Dikarya</taxon>
        <taxon>Ascomycota</taxon>
        <taxon>Pezizomycotina</taxon>
        <taxon>Eurotiomycetes</taxon>
        <taxon>Eurotiomycetidae</taxon>
        <taxon>Eurotiales</taxon>
        <taxon>Aspergillaceae</taxon>
        <taxon>Aspergillus</taxon>
        <taxon>Aspergillus subgen. Circumdati</taxon>
    </lineage>
</organism>
<proteinExistence type="predicted"/>
<keyword evidence="2" id="KW-1185">Reference proteome</keyword>
<dbReference type="Proteomes" id="UP000184304">
    <property type="component" value="Unassembled WGS sequence"/>
</dbReference>
<sequence length="55" mass="6448">MIPTHSTLRRRSAVRSRKASVIRRNFKVVTTSGMIRRSHSPFWLLRLPVSLIFQV</sequence>
<dbReference type="VEuPathDB" id="FungiDB:ASPTUDRAFT_41759"/>
<reference evidence="2" key="1">
    <citation type="journal article" date="2017" name="Genome Biol.">
        <title>Comparative genomics reveals high biological diversity and specific adaptations in the industrially and medically important fungal genus Aspergillus.</title>
        <authorList>
            <person name="de Vries R.P."/>
            <person name="Riley R."/>
            <person name="Wiebenga A."/>
            <person name="Aguilar-Osorio G."/>
            <person name="Amillis S."/>
            <person name="Uchima C.A."/>
            <person name="Anderluh G."/>
            <person name="Asadollahi M."/>
            <person name="Askin M."/>
            <person name="Barry K."/>
            <person name="Battaglia E."/>
            <person name="Bayram O."/>
            <person name="Benocci T."/>
            <person name="Braus-Stromeyer S.A."/>
            <person name="Caldana C."/>
            <person name="Canovas D."/>
            <person name="Cerqueira G.C."/>
            <person name="Chen F."/>
            <person name="Chen W."/>
            <person name="Choi C."/>
            <person name="Clum A."/>
            <person name="Dos Santos R.A."/>
            <person name="Damasio A.R."/>
            <person name="Diallinas G."/>
            <person name="Emri T."/>
            <person name="Fekete E."/>
            <person name="Flipphi M."/>
            <person name="Freyberg S."/>
            <person name="Gallo A."/>
            <person name="Gournas C."/>
            <person name="Habgood R."/>
            <person name="Hainaut M."/>
            <person name="Harispe M.L."/>
            <person name="Henrissat B."/>
            <person name="Hilden K.S."/>
            <person name="Hope R."/>
            <person name="Hossain A."/>
            <person name="Karabika E."/>
            <person name="Karaffa L."/>
            <person name="Karanyi Z."/>
            <person name="Krasevec N."/>
            <person name="Kuo A."/>
            <person name="Kusch H."/>
            <person name="LaButti K."/>
            <person name="Lagendijk E.L."/>
            <person name="Lapidus A."/>
            <person name="Levasseur A."/>
            <person name="Lindquist E."/>
            <person name="Lipzen A."/>
            <person name="Logrieco A.F."/>
            <person name="MacCabe A."/>
            <person name="Maekelae M.R."/>
            <person name="Malavazi I."/>
            <person name="Melin P."/>
            <person name="Meyer V."/>
            <person name="Mielnichuk N."/>
            <person name="Miskei M."/>
            <person name="Molnar A.P."/>
            <person name="Mule G."/>
            <person name="Ngan C.Y."/>
            <person name="Orejas M."/>
            <person name="Orosz E."/>
            <person name="Ouedraogo J.P."/>
            <person name="Overkamp K.M."/>
            <person name="Park H.-S."/>
            <person name="Perrone G."/>
            <person name="Piumi F."/>
            <person name="Punt P.J."/>
            <person name="Ram A.F."/>
            <person name="Ramon A."/>
            <person name="Rauscher S."/>
            <person name="Record E."/>
            <person name="Riano-Pachon D.M."/>
            <person name="Robert V."/>
            <person name="Roehrig J."/>
            <person name="Ruller R."/>
            <person name="Salamov A."/>
            <person name="Salih N.S."/>
            <person name="Samson R.A."/>
            <person name="Sandor E."/>
            <person name="Sanguinetti M."/>
            <person name="Schuetze T."/>
            <person name="Sepcic K."/>
            <person name="Shelest E."/>
            <person name="Sherlock G."/>
            <person name="Sophianopoulou V."/>
            <person name="Squina F.M."/>
            <person name="Sun H."/>
            <person name="Susca A."/>
            <person name="Todd R.B."/>
            <person name="Tsang A."/>
            <person name="Unkles S.E."/>
            <person name="van de Wiele N."/>
            <person name="van Rossen-Uffink D."/>
            <person name="Oliveira J.V."/>
            <person name="Vesth T.C."/>
            <person name="Visser J."/>
            <person name="Yu J.-H."/>
            <person name="Zhou M."/>
            <person name="Andersen M.R."/>
            <person name="Archer D.B."/>
            <person name="Baker S.E."/>
            <person name="Benoit I."/>
            <person name="Brakhage A.A."/>
            <person name="Braus G.H."/>
            <person name="Fischer R."/>
            <person name="Frisvad J.C."/>
            <person name="Goldman G.H."/>
            <person name="Houbraken J."/>
            <person name="Oakley B."/>
            <person name="Pocsi I."/>
            <person name="Scazzocchio C."/>
            <person name="Seiboth B."/>
            <person name="vanKuyk P.A."/>
            <person name="Wortman J."/>
            <person name="Dyer P.S."/>
            <person name="Grigoriev I.V."/>
        </authorList>
    </citation>
    <scope>NUCLEOTIDE SEQUENCE [LARGE SCALE GENOMIC DNA]</scope>
    <source>
        <strain evidence="2">CBS 134.48</strain>
    </source>
</reference>
<dbReference type="EMBL" id="KV878198">
    <property type="protein sequence ID" value="OJI85481.1"/>
    <property type="molecule type" value="Genomic_DNA"/>
</dbReference>
<dbReference type="AlphaFoldDB" id="A0A1L9N8E4"/>
<accession>A0A1L9N8E4</accession>